<feature type="region of interest" description="Disordered" evidence="1">
    <location>
        <begin position="312"/>
        <end position="343"/>
    </location>
</feature>
<dbReference type="OrthoDB" id="5402633at2759"/>
<dbReference type="AlphaFoldDB" id="A0A7H8QT12"/>
<dbReference type="EMBL" id="CP055899">
    <property type="protein sequence ID" value="QKX56938.1"/>
    <property type="molecule type" value="Genomic_DNA"/>
</dbReference>
<evidence type="ECO:0000313" key="4">
    <source>
        <dbReference type="Proteomes" id="UP000509510"/>
    </source>
</evidence>
<evidence type="ECO:0000256" key="2">
    <source>
        <dbReference type="SAM" id="Phobius"/>
    </source>
</evidence>
<accession>A0A7H8QT12</accession>
<dbReference type="InterPro" id="IPR027458">
    <property type="entry name" value="STE2_TM1-TM2_sf"/>
</dbReference>
<dbReference type="GO" id="GO:0000750">
    <property type="term" value="P:pheromone-dependent signal transduction involved in conjugation with cellular fusion"/>
    <property type="evidence" value="ECO:0007669"/>
    <property type="project" value="TreeGrafter"/>
</dbReference>
<feature type="transmembrane region" description="Helical" evidence="2">
    <location>
        <begin position="195"/>
        <end position="215"/>
    </location>
</feature>
<dbReference type="PANTHER" id="PTHR28009">
    <property type="entry name" value="PHEROMONE ALPHA FACTOR RECEPTOR"/>
    <property type="match status" value="1"/>
</dbReference>
<dbReference type="GO" id="GO:0038038">
    <property type="term" value="C:G protein-coupled receptor homodimeric complex"/>
    <property type="evidence" value="ECO:0007669"/>
    <property type="project" value="TreeGrafter"/>
</dbReference>
<dbReference type="GO" id="GO:0004932">
    <property type="term" value="F:mating-type factor pheromone receptor activity"/>
    <property type="evidence" value="ECO:0007669"/>
    <property type="project" value="InterPro"/>
</dbReference>
<dbReference type="KEGG" id="trg:TRUGW13939_04046"/>
<proteinExistence type="predicted"/>
<dbReference type="InterPro" id="IPR000366">
    <property type="entry name" value="GPCR_STE2"/>
</dbReference>
<name>A0A7H8QT12_TALRU</name>
<feature type="transmembrane region" description="Helical" evidence="2">
    <location>
        <begin position="114"/>
        <end position="141"/>
    </location>
</feature>
<feature type="transmembrane region" description="Helical" evidence="2">
    <location>
        <begin position="153"/>
        <end position="175"/>
    </location>
</feature>
<keyword evidence="2" id="KW-1133">Transmembrane helix</keyword>
<dbReference type="CDD" id="cd14939">
    <property type="entry name" value="7tmD_STE2"/>
    <property type="match status" value="1"/>
</dbReference>
<dbReference type="RefSeq" id="XP_035343116.1">
    <property type="nucleotide sequence ID" value="XM_035487223.1"/>
</dbReference>
<keyword evidence="2" id="KW-0812">Transmembrane</keyword>
<keyword evidence="2" id="KW-0472">Membrane</keyword>
<evidence type="ECO:0008006" key="5">
    <source>
        <dbReference type="Google" id="ProtNLM"/>
    </source>
</evidence>
<feature type="transmembrane region" description="Helical" evidence="2">
    <location>
        <begin position="81"/>
        <end position="102"/>
    </location>
</feature>
<dbReference type="Proteomes" id="UP000509510">
    <property type="component" value="Chromosome II"/>
</dbReference>
<feature type="transmembrane region" description="Helical" evidence="2">
    <location>
        <begin position="42"/>
        <end position="60"/>
    </location>
</feature>
<organism evidence="3 4">
    <name type="scientific">Talaromyces rugulosus</name>
    <name type="common">Penicillium rugulosum</name>
    <dbReference type="NCBI Taxonomy" id="121627"/>
    <lineage>
        <taxon>Eukaryota</taxon>
        <taxon>Fungi</taxon>
        <taxon>Dikarya</taxon>
        <taxon>Ascomycota</taxon>
        <taxon>Pezizomycotina</taxon>
        <taxon>Eurotiomycetes</taxon>
        <taxon>Eurotiomycetidae</taxon>
        <taxon>Eurotiales</taxon>
        <taxon>Trichocomaceae</taxon>
        <taxon>Talaromyces</taxon>
        <taxon>Talaromyces sect. Islandici</taxon>
    </lineage>
</organism>
<reference evidence="4" key="1">
    <citation type="submission" date="2020-06" db="EMBL/GenBank/DDBJ databases">
        <title>A chromosome-scale genome assembly of Talaromyces rugulosus W13939.</title>
        <authorList>
            <person name="Wang B."/>
            <person name="Guo L."/>
            <person name="Ye K."/>
            <person name="Wang L."/>
        </authorList>
    </citation>
    <scope>NUCLEOTIDE SEQUENCE [LARGE SCALE GENOMIC DNA]</scope>
    <source>
        <strain evidence="4">W13939</strain>
    </source>
</reference>
<evidence type="ECO:0000256" key="1">
    <source>
        <dbReference type="SAM" id="MobiDB-lite"/>
    </source>
</evidence>
<dbReference type="GeneID" id="55991548"/>
<gene>
    <name evidence="3" type="ORF">TRUGW13939_04046</name>
</gene>
<feature type="transmembrane region" description="Helical" evidence="2">
    <location>
        <begin position="236"/>
        <end position="256"/>
    </location>
</feature>
<dbReference type="Gene3D" id="1.10.287.920">
    <property type="entry name" value="Pheromone alpha factor receptor"/>
    <property type="match status" value="1"/>
</dbReference>
<sequence length="358" mass="39919">MSSFNPYQQSITIVTSDETPFNITMVDIDGYVQEGIISCVDYGAQLGASAVTFVMLLLLTRPQKRRSAVFVLNLSTLFLNIARLVCDILYFTGAFFETYAYFSGDFARVKPSDYANSILAMIFLTLLEICIQCSLILQTMAICAHLPTLQKRLFLILSTMVAIVPTGFRMAEMVLNAKCTIENLPFTEYIWLEKANTIILTISICFFSAIFMYKLAFSIYRRRQLGIRQFGPMQALFIMSCQTMIVPAIFAILQFASDIPEINSNIFTFVVVSLPMTSLWASATLPGHSKSHPDNESGKPLWNILASTSSSGTSETLFQPHPHVMGSTTSTTSTTRTDYPDLEKGKYAAGIRRDSLLQ</sequence>
<protein>
    <recommendedName>
        <fullName evidence="5">Mating-type alpha-pheromone receptor PreB</fullName>
    </recommendedName>
</protein>
<dbReference type="PANTHER" id="PTHR28009:SF1">
    <property type="entry name" value="PHEROMONE ALPHA FACTOR RECEPTOR"/>
    <property type="match status" value="1"/>
</dbReference>
<dbReference type="PRINTS" id="PR00250">
    <property type="entry name" value="GPCRSTE2"/>
</dbReference>
<feature type="compositionally biased region" description="Low complexity" evidence="1">
    <location>
        <begin position="327"/>
        <end position="337"/>
    </location>
</feature>
<keyword evidence="4" id="KW-1185">Reference proteome</keyword>
<dbReference type="Pfam" id="PF02116">
    <property type="entry name" value="STE2"/>
    <property type="match status" value="1"/>
</dbReference>
<evidence type="ECO:0000313" key="3">
    <source>
        <dbReference type="EMBL" id="QKX56938.1"/>
    </source>
</evidence>